<dbReference type="InterPro" id="IPR013783">
    <property type="entry name" value="Ig-like_fold"/>
</dbReference>
<dbReference type="PANTHER" id="PTHR20859">
    <property type="entry name" value="INTERFERON/INTERLEUKIN RECEPTOR"/>
    <property type="match status" value="1"/>
</dbReference>
<feature type="region of interest" description="Disordered" evidence="1">
    <location>
        <begin position="367"/>
        <end position="391"/>
    </location>
</feature>
<evidence type="ECO:0000256" key="2">
    <source>
        <dbReference type="SAM" id="Phobius"/>
    </source>
</evidence>
<feature type="compositionally biased region" description="Polar residues" evidence="1">
    <location>
        <begin position="370"/>
        <end position="382"/>
    </location>
</feature>
<evidence type="ECO:0000256" key="1">
    <source>
        <dbReference type="SAM" id="MobiDB-lite"/>
    </source>
</evidence>
<keyword evidence="2" id="KW-0812">Transmembrane</keyword>
<keyword evidence="2" id="KW-1133">Transmembrane helix</keyword>
<keyword evidence="2" id="KW-0472">Membrane</keyword>
<feature type="compositionally biased region" description="Low complexity" evidence="1">
    <location>
        <begin position="204"/>
        <end position="219"/>
    </location>
</feature>
<feature type="transmembrane region" description="Helical" evidence="2">
    <location>
        <begin position="84"/>
        <end position="104"/>
    </location>
</feature>
<sequence>MKDVFQYLTYDLEIWRGEFQKLVTLENTHEPSVEVNTTDWLHGEHCLRARTSFRHGDKQSNFSEPVCLWLPEESAGGVTGKWEIVAIPLLVILATGVVLLFFYYNHTAKQVEMPSALDFTKYQHPTYLLKLNERKLTIQKKVDFILEPKITTALSTLSVDSLSKESEDSEDEDNSSSHIPYTKTLRFQRKDENCSTVDTLPTCSSSSSGSGDSQLSGESWPAATMSKPFFTAEWMTTDASSGLLEKTFLSLDSIMDESVSFADDFSAPSREGQEITNRAVDFLNQLILSESHDLHFSAGLDIRTGGVQCRSICASLENSQTSLCSQPERQFIEEWKCENDSSNREAIRLETSLLDVSCEDRVENGERVENNTLKSTGHNYQPRQGHYISRT</sequence>
<proteinExistence type="predicted"/>
<reference evidence="3" key="2">
    <citation type="submission" date="2025-09" db="UniProtKB">
        <authorList>
            <consortium name="Ensembl"/>
        </authorList>
    </citation>
    <scope>IDENTIFICATION</scope>
</reference>
<dbReference type="PANTHER" id="PTHR20859:SF84">
    <property type="entry name" value="INTERFERON ALPHA_BETA RECEPTOR 2"/>
    <property type="match status" value="1"/>
</dbReference>
<dbReference type="GO" id="GO:0004896">
    <property type="term" value="F:cytokine receptor activity"/>
    <property type="evidence" value="ECO:0007669"/>
    <property type="project" value="TreeGrafter"/>
</dbReference>
<dbReference type="OMA" id="EHTHYMG"/>
<evidence type="ECO:0000313" key="4">
    <source>
        <dbReference type="Proteomes" id="UP000694559"/>
    </source>
</evidence>
<dbReference type="OrthoDB" id="10031784at2759"/>
<dbReference type="InterPro" id="IPR050650">
    <property type="entry name" value="Type-II_Cytokine-TF_Rcpt"/>
</dbReference>
<dbReference type="Gene3D" id="2.60.40.10">
    <property type="entry name" value="Immunoglobulins"/>
    <property type="match status" value="1"/>
</dbReference>
<dbReference type="Ensembl" id="ENSNNAT00000011046.1">
    <property type="protein sequence ID" value="ENSNNAP00000010559.1"/>
    <property type="gene ID" value="ENSNNAG00000007050.1"/>
</dbReference>
<dbReference type="AlphaFoldDB" id="A0A8C6X8E4"/>
<name>A0A8C6X8E4_NAJNA</name>
<accession>A0A8C6X8E4</accession>
<organism evidence="3 4">
    <name type="scientific">Naja naja</name>
    <name type="common">Indian cobra</name>
    <dbReference type="NCBI Taxonomy" id="35670"/>
    <lineage>
        <taxon>Eukaryota</taxon>
        <taxon>Metazoa</taxon>
        <taxon>Chordata</taxon>
        <taxon>Craniata</taxon>
        <taxon>Vertebrata</taxon>
        <taxon>Euteleostomi</taxon>
        <taxon>Lepidosauria</taxon>
        <taxon>Squamata</taxon>
        <taxon>Bifurcata</taxon>
        <taxon>Unidentata</taxon>
        <taxon>Episquamata</taxon>
        <taxon>Toxicofera</taxon>
        <taxon>Serpentes</taxon>
        <taxon>Colubroidea</taxon>
        <taxon>Elapidae</taxon>
        <taxon>Elapinae</taxon>
        <taxon>Naja</taxon>
    </lineage>
</organism>
<reference evidence="3" key="1">
    <citation type="submission" date="2025-08" db="UniProtKB">
        <authorList>
            <consortium name="Ensembl"/>
        </authorList>
    </citation>
    <scope>IDENTIFICATION</scope>
</reference>
<dbReference type="Proteomes" id="UP000694559">
    <property type="component" value="Unplaced"/>
</dbReference>
<dbReference type="GO" id="GO:0005886">
    <property type="term" value="C:plasma membrane"/>
    <property type="evidence" value="ECO:0007669"/>
    <property type="project" value="TreeGrafter"/>
</dbReference>
<dbReference type="GeneTree" id="ENSGT01010000230077"/>
<protein>
    <submittedName>
        <fullName evidence="3">Uncharacterized protein</fullName>
    </submittedName>
</protein>
<keyword evidence="4" id="KW-1185">Reference proteome</keyword>
<feature type="region of interest" description="Disordered" evidence="1">
    <location>
        <begin position="196"/>
        <end position="220"/>
    </location>
</feature>
<evidence type="ECO:0000313" key="3">
    <source>
        <dbReference type="Ensembl" id="ENSNNAP00000010559.1"/>
    </source>
</evidence>